<dbReference type="GO" id="GO:0016846">
    <property type="term" value="F:carbon-sulfur lyase activity"/>
    <property type="evidence" value="ECO:0007669"/>
    <property type="project" value="InterPro"/>
</dbReference>
<dbReference type="SUPFAM" id="SSF51316">
    <property type="entry name" value="Mss4-like"/>
    <property type="match status" value="1"/>
</dbReference>
<accession>A0A2R4MCW4</accession>
<keyword evidence="4" id="KW-0456">Lyase</keyword>
<dbReference type="STRING" id="1122213.GCA_000423365_01448"/>
<feature type="domain" description="CENP-V/GFA" evidence="5">
    <location>
        <begin position="4"/>
        <end position="99"/>
    </location>
</feature>
<dbReference type="PANTHER" id="PTHR33337:SF40">
    <property type="entry name" value="CENP-V_GFA DOMAIN-CONTAINING PROTEIN-RELATED"/>
    <property type="match status" value="1"/>
</dbReference>
<dbReference type="PANTHER" id="PTHR33337">
    <property type="entry name" value="GFA DOMAIN-CONTAINING PROTEIN"/>
    <property type="match status" value="1"/>
</dbReference>
<evidence type="ECO:0000256" key="4">
    <source>
        <dbReference type="ARBA" id="ARBA00023239"/>
    </source>
</evidence>
<dbReference type="GO" id="GO:0046872">
    <property type="term" value="F:metal ion binding"/>
    <property type="evidence" value="ECO:0007669"/>
    <property type="project" value="UniProtKB-KW"/>
</dbReference>
<evidence type="ECO:0000259" key="5">
    <source>
        <dbReference type="PROSITE" id="PS51891"/>
    </source>
</evidence>
<dbReference type="InterPro" id="IPR006913">
    <property type="entry name" value="CENP-V/GFA"/>
</dbReference>
<gene>
    <name evidence="6" type="ORF">MXMO3_01347</name>
</gene>
<evidence type="ECO:0000256" key="3">
    <source>
        <dbReference type="ARBA" id="ARBA00022833"/>
    </source>
</evidence>
<sequence length="123" mass="13609">MTQHKGGCACGKVRVMASGQPNRVGVCHCMDCRKHHGALFYAAAIFPFGAVEVTGETKSYQGRHFCPACGGSVFAVTDDEIELHLGALDAPSQFVPDYETWVERREDWLPDFPNTVCFKRDRA</sequence>
<evidence type="ECO:0000313" key="7">
    <source>
        <dbReference type="Proteomes" id="UP000258927"/>
    </source>
</evidence>
<evidence type="ECO:0000256" key="1">
    <source>
        <dbReference type="ARBA" id="ARBA00005495"/>
    </source>
</evidence>
<dbReference type="PROSITE" id="PS51891">
    <property type="entry name" value="CENP_V_GFA"/>
    <property type="match status" value="1"/>
</dbReference>
<dbReference type="Pfam" id="PF04828">
    <property type="entry name" value="GFA"/>
    <property type="match status" value="1"/>
</dbReference>
<dbReference type="EMBL" id="CP021330">
    <property type="protein sequence ID" value="AVX03878.1"/>
    <property type="molecule type" value="Genomic_DNA"/>
</dbReference>
<dbReference type="Gene3D" id="3.90.1590.10">
    <property type="entry name" value="glutathione-dependent formaldehyde- activating enzyme (gfa)"/>
    <property type="match status" value="1"/>
</dbReference>
<dbReference type="AlphaFoldDB" id="A0A2R4MCW4"/>
<dbReference type="InterPro" id="IPR011057">
    <property type="entry name" value="Mss4-like_sf"/>
</dbReference>
<dbReference type="Proteomes" id="UP000258927">
    <property type="component" value="Chromosome"/>
</dbReference>
<name>A0A2R4MCW4_9HYPH</name>
<organism evidence="6 7">
    <name type="scientific">Maritalea myrionectae</name>
    <dbReference type="NCBI Taxonomy" id="454601"/>
    <lineage>
        <taxon>Bacteria</taxon>
        <taxon>Pseudomonadati</taxon>
        <taxon>Pseudomonadota</taxon>
        <taxon>Alphaproteobacteria</taxon>
        <taxon>Hyphomicrobiales</taxon>
        <taxon>Devosiaceae</taxon>
        <taxon>Maritalea</taxon>
    </lineage>
</organism>
<comment type="similarity">
    <text evidence="1">Belongs to the Gfa family.</text>
</comment>
<evidence type="ECO:0000313" key="6">
    <source>
        <dbReference type="EMBL" id="AVX03878.1"/>
    </source>
</evidence>
<keyword evidence="2" id="KW-0479">Metal-binding</keyword>
<protein>
    <recommendedName>
        <fullName evidence="5">CENP-V/GFA domain-containing protein</fullName>
    </recommendedName>
</protein>
<evidence type="ECO:0000256" key="2">
    <source>
        <dbReference type="ARBA" id="ARBA00022723"/>
    </source>
</evidence>
<dbReference type="RefSeq" id="WP_205468092.1">
    <property type="nucleotide sequence ID" value="NZ_CP021330.1"/>
</dbReference>
<reference evidence="6 7" key="1">
    <citation type="submission" date="2017-05" db="EMBL/GenBank/DDBJ databases">
        <title>Genome Analysis of Maritalea myrionectae HL2708#5.</title>
        <authorList>
            <consortium name="Cotde Inc.-PKNU"/>
            <person name="Jang D."/>
            <person name="Oh H.-M."/>
        </authorList>
    </citation>
    <scope>NUCLEOTIDE SEQUENCE [LARGE SCALE GENOMIC DNA]</scope>
    <source>
        <strain evidence="6 7">HL2708#5</strain>
    </source>
</reference>
<keyword evidence="7" id="KW-1185">Reference proteome</keyword>
<proteinExistence type="inferred from homology"/>
<dbReference type="KEGG" id="mmyr:MXMO3_01347"/>
<keyword evidence="3" id="KW-0862">Zinc</keyword>